<comment type="caution">
    <text evidence="2">The sequence shown here is derived from an EMBL/GenBank/DDBJ whole genome shotgun (WGS) entry which is preliminary data.</text>
</comment>
<dbReference type="Proteomes" id="UP000198287">
    <property type="component" value="Unassembled WGS sequence"/>
</dbReference>
<sequence>MPTPLIFYAIDQSFRFNRRYLWQTPIGWDGKTDRMTYDKAPHLKYFWWYFCVFGCVYSAMGASSVYIIYWQIYAPRKELNISHSIQFALQIGAGSLAAGIALVVMAYGQHAVQIVNGILDFHEKMKIYEIPEERIRVVDGRENQLLDFVDRALRKARIPSIFLPDGGLDLAGITLLVSLIALPIVCLLSIPTTVFYFKIDVYRFPLEDMWSYLNIDYSSNPVLLLVHTFLRVLITSIAYLESQRIFPFLMYFYALSGKLVIINIRIFAEYAEQIRKGDVHLTPNWITLYTHLSILVSQPEKQMATQTFILMSSGLFFCAALNFATIRFLDFGIPPLYYAVFPFFGTLLILIILSLLPVAIDVYENSENILKIWTHSIPGGRKENGWMRKKLKPTRPLRVYAGIAGFYFYKLNASVLTTFCISIQDWTLNFLMTFHPSAEEINALVNGL</sequence>
<proteinExistence type="predicted"/>
<evidence type="ECO:0000313" key="2">
    <source>
        <dbReference type="EMBL" id="OXA49163.1"/>
    </source>
</evidence>
<feature type="transmembrane region" description="Helical" evidence="1">
    <location>
        <begin position="46"/>
        <end position="73"/>
    </location>
</feature>
<evidence type="ECO:0000256" key="1">
    <source>
        <dbReference type="SAM" id="Phobius"/>
    </source>
</evidence>
<gene>
    <name evidence="2" type="ORF">Fcan01_15622</name>
</gene>
<keyword evidence="1" id="KW-0812">Transmembrane</keyword>
<name>A0A226DV90_FOLCA</name>
<accession>A0A226DV90</accession>
<protein>
    <submittedName>
        <fullName evidence="2">Uncharacterized protein</fullName>
    </submittedName>
</protein>
<evidence type="ECO:0000313" key="3">
    <source>
        <dbReference type="Proteomes" id="UP000198287"/>
    </source>
</evidence>
<feature type="transmembrane region" description="Helical" evidence="1">
    <location>
        <begin position="397"/>
        <end position="424"/>
    </location>
</feature>
<keyword evidence="1" id="KW-0472">Membrane</keyword>
<feature type="transmembrane region" description="Helical" evidence="1">
    <location>
        <begin position="308"/>
        <end position="329"/>
    </location>
</feature>
<feature type="transmembrane region" description="Helical" evidence="1">
    <location>
        <begin position="218"/>
        <end position="239"/>
    </location>
</feature>
<feature type="transmembrane region" description="Helical" evidence="1">
    <location>
        <begin position="245"/>
        <end position="268"/>
    </location>
</feature>
<reference evidence="2 3" key="1">
    <citation type="submission" date="2015-12" db="EMBL/GenBank/DDBJ databases">
        <title>The genome of Folsomia candida.</title>
        <authorList>
            <person name="Faddeeva A."/>
            <person name="Derks M.F."/>
            <person name="Anvar Y."/>
            <person name="Smit S."/>
            <person name="Van Straalen N."/>
            <person name="Roelofs D."/>
        </authorList>
    </citation>
    <scope>NUCLEOTIDE SEQUENCE [LARGE SCALE GENOMIC DNA]</scope>
    <source>
        <strain evidence="2 3">VU population</strain>
        <tissue evidence="2">Whole body</tissue>
    </source>
</reference>
<feature type="transmembrane region" description="Helical" evidence="1">
    <location>
        <begin position="85"/>
        <end position="107"/>
    </location>
</feature>
<dbReference type="AlphaFoldDB" id="A0A226DV90"/>
<feature type="transmembrane region" description="Helical" evidence="1">
    <location>
        <begin position="335"/>
        <end position="360"/>
    </location>
</feature>
<keyword evidence="1" id="KW-1133">Transmembrane helix</keyword>
<feature type="transmembrane region" description="Helical" evidence="1">
    <location>
        <begin position="170"/>
        <end position="197"/>
    </location>
</feature>
<keyword evidence="3" id="KW-1185">Reference proteome</keyword>
<dbReference type="EMBL" id="LNIX01000010">
    <property type="protein sequence ID" value="OXA49163.1"/>
    <property type="molecule type" value="Genomic_DNA"/>
</dbReference>
<organism evidence="2 3">
    <name type="scientific">Folsomia candida</name>
    <name type="common">Springtail</name>
    <dbReference type="NCBI Taxonomy" id="158441"/>
    <lineage>
        <taxon>Eukaryota</taxon>
        <taxon>Metazoa</taxon>
        <taxon>Ecdysozoa</taxon>
        <taxon>Arthropoda</taxon>
        <taxon>Hexapoda</taxon>
        <taxon>Collembola</taxon>
        <taxon>Entomobryomorpha</taxon>
        <taxon>Isotomoidea</taxon>
        <taxon>Isotomidae</taxon>
        <taxon>Proisotominae</taxon>
        <taxon>Folsomia</taxon>
    </lineage>
</organism>